<organism evidence="1 2">
    <name type="scientific">Pistacia integerrima</name>
    <dbReference type="NCBI Taxonomy" id="434235"/>
    <lineage>
        <taxon>Eukaryota</taxon>
        <taxon>Viridiplantae</taxon>
        <taxon>Streptophyta</taxon>
        <taxon>Embryophyta</taxon>
        <taxon>Tracheophyta</taxon>
        <taxon>Spermatophyta</taxon>
        <taxon>Magnoliopsida</taxon>
        <taxon>eudicotyledons</taxon>
        <taxon>Gunneridae</taxon>
        <taxon>Pentapetalae</taxon>
        <taxon>rosids</taxon>
        <taxon>malvids</taxon>
        <taxon>Sapindales</taxon>
        <taxon>Anacardiaceae</taxon>
        <taxon>Pistacia</taxon>
    </lineage>
</organism>
<evidence type="ECO:0000313" key="1">
    <source>
        <dbReference type="EMBL" id="KAJ0038847.1"/>
    </source>
</evidence>
<accession>A0ACC0YLC5</accession>
<protein>
    <submittedName>
        <fullName evidence="1">Uncharacterized protein</fullName>
    </submittedName>
</protein>
<gene>
    <name evidence="1" type="ORF">Pint_23829</name>
</gene>
<reference evidence="2" key="1">
    <citation type="journal article" date="2023" name="G3 (Bethesda)">
        <title>Genome assembly and association tests identify interacting loci associated with vigor, precocity, and sex in interspecific pistachio rootstocks.</title>
        <authorList>
            <person name="Palmer W."/>
            <person name="Jacygrad E."/>
            <person name="Sagayaradj S."/>
            <person name="Cavanaugh K."/>
            <person name="Han R."/>
            <person name="Bertier L."/>
            <person name="Beede B."/>
            <person name="Kafkas S."/>
            <person name="Golino D."/>
            <person name="Preece J."/>
            <person name="Michelmore R."/>
        </authorList>
    </citation>
    <scope>NUCLEOTIDE SEQUENCE [LARGE SCALE GENOMIC DNA]</scope>
</reference>
<evidence type="ECO:0000313" key="2">
    <source>
        <dbReference type="Proteomes" id="UP001163603"/>
    </source>
</evidence>
<name>A0ACC0YLC5_9ROSI</name>
<proteinExistence type="predicted"/>
<comment type="caution">
    <text evidence="1">The sequence shown here is derived from an EMBL/GenBank/DDBJ whole genome shotgun (WGS) entry which is preliminary data.</text>
</comment>
<keyword evidence="2" id="KW-1185">Reference proteome</keyword>
<dbReference type="Proteomes" id="UP001163603">
    <property type="component" value="Chromosome 6"/>
</dbReference>
<dbReference type="EMBL" id="CM047741">
    <property type="protein sequence ID" value="KAJ0038847.1"/>
    <property type="molecule type" value="Genomic_DNA"/>
</dbReference>
<sequence>MGQLRSDHEVALQHAEHKTDVSITLSASPQETFKLLIEDTSSFKHEGPSQILRAETVDKMNTEHVQDNLQDISSPERLKVSEISQLRKLPPNLCSLKIEGCEALNIIPGGLMHSNPHLQHLYIINCCSLKFFHGGYWPTALKTIYIRDCRKLEFISPGVTIHQYPVLEHLCIGSSCDSLTEFPLSSFPKLRSLVVWDCANLNSILITEDHKSLDALEIRDCPSLEYFPEKGLRSPNLKSILLSNSRSLRKLPEQLQSLISLQSLFINECPELMSIPKGGFPNNLGSLCIISCPKLTPCKEWGLRRLEYLTRFEIEGVCRSFESFPEQELLPSNLKSLRISGLLNLKFLDYEGLQHLTCLETLEINCCGKLQSLPEEGLPSSLTFLCIKECPLLQLKLQNKKGKHWYRISHIPQIQIDEEVFS</sequence>